<accession>A0A059FTY7</accession>
<proteinExistence type="predicted"/>
<dbReference type="EMBL" id="ARYK01000001">
    <property type="protein sequence ID" value="KCZ93928.1"/>
    <property type="molecule type" value="Genomic_DNA"/>
</dbReference>
<gene>
    <name evidence="1" type="ORF">HJO_01095</name>
</gene>
<dbReference type="Proteomes" id="UP000025171">
    <property type="component" value="Unassembled WGS sequence"/>
</dbReference>
<keyword evidence="2" id="KW-1185">Reference proteome</keyword>
<evidence type="ECO:0000313" key="1">
    <source>
        <dbReference type="EMBL" id="KCZ93928.1"/>
    </source>
</evidence>
<protein>
    <submittedName>
        <fullName evidence="1">Uncharacterized protein</fullName>
    </submittedName>
</protein>
<comment type="caution">
    <text evidence="1">The sequence shown here is derived from an EMBL/GenBank/DDBJ whole genome shotgun (WGS) entry which is preliminary data.</text>
</comment>
<name>A0A059FTY7_9PROT</name>
<organism evidence="1 2">
    <name type="scientific">Hyphomonas johnsonii MHS-2</name>
    <dbReference type="NCBI Taxonomy" id="1280950"/>
    <lineage>
        <taxon>Bacteria</taxon>
        <taxon>Pseudomonadati</taxon>
        <taxon>Pseudomonadota</taxon>
        <taxon>Alphaproteobacteria</taxon>
        <taxon>Hyphomonadales</taxon>
        <taxon>Hyphomonadaceae</taxon>
        <taxon>Hyphomonas</taxon>
    </lineage>
</organism>
<dbReference type="PATRIC" id="fig|1280950.3.peg.223"/>
<sequence>MFLSSASTAQAQKVYWRLGFGYDEGTNAKTVGGRFPMSQDEAEWRPEVAFPAACRSAPGITSVTGIDDLESFAQIRKIAENVALMNYAVKISCSGQEVKVPLVFELSEDGDAWSVIESPSDLLYNRILERFAPEVLKSFEFENLEAGGVRAMRSSDERVLVMAVRGSKYFVAFDFDEEKKRSHFATKIDSGKYKTHLIDGDERSDWRMAIEMHELDPSDVVGSLRRGMSDAVDLYKAKLDSDIDLAEKALAAKYGDNWLEKMATDVLYDESEDFTAFLPGTWIAVLDEDQQETEIVWQIGGDGRTTANLRRDGRRWVTSSSWSFNNGMLVETGPDWKAKSKLTKIDQDRFLLEIVEHTDTSSIGLIRNYLRRK</sequence>
<dbReference type="STRING" id="1280950.HJO_01095"/>
<reference evidence="1 2" key="1">
    <citation type="journal article" date="2014" name="Antonie Van Leeuwenhoek">
        <title>Hyphomonas beringensis sp. nov. and Hyphomonas chukchiensis sp. nov., isolated from surface seawater of the Bering Sea and Chukchi Sea.</title>
        <authorList>
            <person name="Li C."/>
            <person name="Lai Q."/>
            <person name="Li G."/>
            <person name="Dong C."/>
            <person name="Wang J."/>
            <person name="Liao Y."/>
            <person name="Shao Z."/>
        </authorList>
    </citation>
    <scope>NUCLEOTIDE SEQUENCE [LARGE SCALE GENOMIC DNA]</scope>
    <source>
        <strain evidence="1 2">MHS-2</strain>
    </source>
</reference>
<dbReference type="RefSeq" id="WP_162173744.1">
    <property type="nucleotide sequence ID" value="NZ_ARYK01000001.1"/>
</dbReference>
<dbReference type="AlphaFoldDB" id="A0A059FTY7"/>
<evidence type="ECO:0000313" key="2">
    <source>
        <dbReference type="Proteomes" id="UP000025171"/>
    </source>
</evidence>